<dbReference type="EMBL" id="CALSDN010000004">
    <property type="protein sequence ID" value="CAH6720756.1"/>
    <property type="molecule type" value="Genomic_DNA"/>
</dbReference>
<protein>
    <submittedName>
        <fullName evidence="1">Transcriptional regulatory protein Sap30p</fullName>
    </submittedName>
</protein>
<accession>A0ACA9Y792</accession>
<evidence type="ECO:0000313" key="2">
    <source>
        <dbReference type="Proteomes" id="UP001152531"/>
    </source>
</evidence>
<reference evidence="1" key="1">
    <citation type="submission" date="2022-06" db="EMBL/GenBank/DDBJ databases">
        <authorList>
            <person name="Legras J.-L."/>
            <person name="Devillers H."/>
            <person name="Grondin C."/>
        </authorList>
    </citation>
    <scope>NUCLEOTIDE SEQUENCE</scope>
    <source>
        <strain evidence="1">CLIB 1444</strain>
    </source>
</reference>
<sequence>MAKAKDSNSESETRNPPRVHKSRHAVAAQMQAQQEYLSKHINSNGPKDKPKIDPLDFDTLPIQSLNNYSRFYNLNQHAVSVHADILYSEIGKKTSSYKKNLSKVSKIDKVELSSNVKKHFTNLPVKENEILTNFLYKVKNDNKAFKLNFK</sequence>
<comment type="caution">
    <text evidence="1">The sequence shown here is derived from an EMBL/GenBank/DDBJ whole genome shotgun (WGS) entry which is preliminary data.</text>
</comment>
<name>A0ACA9Y792_9ASCO</name>
<gene>
    <name evidence="1" type="ORF">CLIB1444_04S07206</name>
</gene>
<evidence type="ECO:0000313" key="1">
    <source>
        <dbReference type="EMBL" id="CAH6720756.1"/>
    </source>
</evidence>
<dbReference type="Proteomes" id="UP001152531">
    <property type="component" value="Unassembled WGS sequence"/>
</dbReference>
<organism evidence="1 2">
    <name type="scientific">[Candida] jaroonii</name>
    <dbReference type="NCBI Taxonomy" id="467808"/>
    <lineage>
        <taxon>Eukaryota</taxon>
        <taxon>Fungi</taxon>
        <taxon>Dikarya</taxon>
        <taxon>Ascomycota</taxon>
        <taxon>Saccharomycotina</taxon>
        <taxon>Pichiomycetes</taxon>
        <taxon>Debaryomycetaceae</taxon>
        <taxon>Yamadazyma</taxon>
    </lineage>
</organism>
<keyword evidence="2" id="KW-1185">Reference proteome</keyword>
<proteinExistence type="predicted"/>